<dbReference type="SFLD" id="SFLDS00003">
    <property type="entry name" value="Haloacid_Dehalogenase"/>
    <property type="match status" value="1"/>
</dbReference>
<dbReference type="InterPro" id="IPR044492">
    <property type="entry name" value="P_typ_ATPase_HD_dom"/>
</dbReference>
<keyword evidence="7" id="KW-0997">Cell inner membrane</keyword>
<dbReference type="EMBL" id="BAAAVS010000015">
    <property type="protein sequence ID" value="GAA3028643.1"/>
    <property type="molecule type" value="Genomic_DNA"/>
</dbReference>
<dbReference type="Pfam" id="PF00690">
    <property type="entry name" value="Cation_ATPase_N"/>
    <property type="match status" value="1"/>
</dbReference>
<feature type="transmembrane region" description="Helical" evidence="20">
    <location>
        <begin position="666"/>
        <end position="688"/>
    </location>
</feature>
<feature type="transmembrane region" description="Helical" evidence="20">
    <location>
        <begin position="828"/>
        <end position="846"/>
    </location>
</feature>
<dbReference type="InterPro" id="IPR006068">
    <property type="entry name" value="ATPase_P-typ_cation-transptr_C"/>
</dbReference>
<dbReference type="Gene3D" id="1.20.1110.10">
    <property type="entry name" value="Calcium-transporting ATPase, transmembrane domain"/>
    <property type="match status" value="1"/>
</dbReference>
<dbReference type="InterPro" id="IPR059000">
    <property type="entry name" value="ATPase_P-type_domA"/>
</dbReference>
<evidence type="ECO:0000256" key="17">
    <source>
        <dbReference type="ARBA" id="ARBA00047295"/>
    </source>
</evidence>
<dbReference type="InterPro" id="IPR036412">
    <property type="entry name" value="HAD-like_sf"/>
</dbReference>
<evidence type="ECO:0000256" key="5">
    <source>
        <dbReference type="ARBA" id="ARBA00013555"/>
    </source>
</evidence>
<evidence type="ECO:0000256" key="7">
    <source>
        <dbReference type="ARBA" id="ARBA00022519"/>
    </source>
</evidence>
<name>A0ABP6L0K5_9ACTN</name>
<dbReference type="SUPFAM" id="SSF56784">
    <property type="entry name" value="HAD-like"/>
    <property type="match status" value="1"/>
</dbReference>
<feature type="transmembrane region" description="Helical" evidence="20">
    <location>
        <begin position="69"/>
        <end position="92"/>
    </location>
</feature>
<dbReference type="InterPro" id="IPR023214">
    <property type="entry name" value="HAD_sf"/>
</dbReference>
<evidence type="ECO:0000256" key="13">
    <source>
        <dbReference type="ARBA" id="ARBA00022967"/>
    </source>
</evidence>
<comment type="caution">
    <text evidence="22">The sequence shown here is derived from an EMBL/GenBank/DDBJ whole genome shotgun (WGS) entry which is preliminary data.</text>
</comment>
<evidence type="ECO:0000256" key="20">
    <source>
        <dbReference type="SAM" id="Phobius"/>
    </source>
</evidence>
<dbReference type="InterPro" id="IPR004014">
    <property type="entry name" value="ATPase_P-typ_cation-transptr_N"/>
</dbReference>
<dbReference type="NCBIfam" id="TIGR01524">
    <property type="entry name" value="ATPase-IIIB_Mg"/>
    <property type="match status" value="1"/>
</dbReference>
<feature type="transmembrane region" description="Helical" evidence="20">
    <location>
        <begin position="263"/>
        <end position="282"/>
    </location>
</feature>
<dbReference type="InterPro" id="IPR023299">
    <property type="entry name" value="ATPase_P-typ_cyto_dom_N"/>
</dbReference>
<feature type="transmembrane region" description="Helical" evidence="20">
    <location>
        <begin position="98"/>
        <end position="117"/>
    </location>
</feature>
<evidence type="ECO:0000259" key="21">
    <source>
        <dbReference type="SMART" id="SM00831"/>
    </source>
</evidence>
<gene>
    <name evidence="22" type="primary">mgtA</name>
    <name evidence="22" type="ORF">GCM10010528_07900</name>
</gene>
<keyword evidence="11" id="KW-0067">ATP-binding</keyword>
<feature type="transmembrane region" description="Helical" evidence="20">
    <location>
        <begin position="733"/>
        <end position="755"/>
    </location>
</feature>
<dbReference type="PROSITE" id="PS00154">
    <property type="entry name" value="ATPASE_E1_E2"/>
    <property type="match status" value="1"/>
</dbReference>
<organism evidence="22 23">
    <name type="scientific">Gordonia defluvii</name>
    <dbReference type="NCBI Taxonomy" id="283718"/>
    <lineage>
        <taxon>Bacteria</taxon>
        <taxon>Bacillati</taxon>
        <taxon>Actinomycetota</taxon>
        <taxon>Actinomycetes</taxon>
        <taxon>Mycobacteriales</taxon>
        <taxon>Gordoniaceae</taxon>
        <taxon>Gordonia</taxon>
    </lineage>
</organism>
<dbReference type="InterPro" id="IPR006415">
    <property type="entry name" value="P-type_ATPase_IIIB"/>
</dbReference>
<evidence type="ECO:0000256" key="19">
    <source>
        <dbReference type="SAM" id="MobiDB-lite"/>
    </source>
</evidence>
<dbReference type="Pfam" id="PF13246">
    <property type="entry name" value="Cation_ATPase"/>
    <property type="match status" value="1"/>
</dbReference>
<dbReference type="Pfam" id="PF00122">
    <property type="entry name" value="E1-E2_ATPase"/>
    <property type="match status" value="1"/>
</dbReference>
<dbReference type="InterPro" id="IPR001757">
    <property type="entry name" value="P_typ_ATPase"/>
</dbReference>
<comment type="similarity">
    <text evidence="3">Belongs to the cation transport ATPase (P-type) (TC 3.A.3) family. Type IIIB subfamily.</text>
</comment>
<dbReference type="NCBIfam" id="TIGR01494">
    <property type="entry name" value="ATPase_P-type"/>
    <property type="match status" value="2"/>
</dbReference>
<evidence type="ECO:0000256" key="18">
    <source>
        <dbReference type="ARBA" id="ARBA00049360"/>
    </source>
</evidence>
<dbReference type="InterPro" id="IPR018303">
    <property type="entry name" value="ATPase_P-typ_P_site"/>
</dbReference>
<feature type="compositionally biased region" description="Basic residues" evidence="19">
    <location>
        <begin position="867"/>
        <end position="891"/>
    </location>
</feature>
<dbReference type="PANTHER" id="PTHR42861">
    <property type="entry name" value="CALCIUM-TRANSPORTING ATPASE"/>
    <property type="match status" value="1"/>
</dbReference>
<dbReference type="InterPro" id="IPR008250">
    <property type="entry name" value="ATPase_P-typ_transduc_dom_A_sf"/>
</dbReference>
<evidence type="ECO:0000256" key="15">
    <source>
        <dbReference type="ARBA" id="ARBA00023136"/>
    </source>
</evidence>
<feature type="region of interest" description="Disordered" evidence="19">
    <location>
        <begin position="865"/>
        <end position="891"/>
    </location>
</feature>
<evidence type="ECO:0000256" key="4">
    <source>
        <dbReference type="ARBA" id="ARBA00012786"/>
    </source>
</evidence>
<dbReference type="Pfam" id="PF00689">
    <property type="entry name" value="Cation_ATPase_C"/>
    <property type="match status" value="1"/>
</dbReference>
<dbReference type="Proteomes" id="UP001501035">
    <property type="component" value="Unassembled WGS sequence"/>
</dbReference>
<accession>A0ABP6L0K5</accession>
<dbReference type="SFLD" id="SFLDG00002">
    <property type="entry name" value="C1.7:_P-type_atpase_like"/>
    <property type="match status" value="1"/>
</dbReference>
<dbReference type="InterPro" id="IPR023298">
    <property type="entry name" value="ATPase_P-typ_TM_dom_sf"/>
</dbReference>
<evidence type="ECO:0000313" key="23">
    <source>
        <dbReference type="Proteomes" id="UP001501035"/>
    </source>
</evidence>
<keyword evidence="10" id="KW-0547">Nucleotide-binding</keyword>
<feature type="transmembrane region" description="Helical" evidence="20">
    <location>
        <begin position="694"/>
        <end position="713"/>
    </location>
</feature>
<keyword evidence="8" id="KW-0597">Phosphoprotein</keyword>
<evidence type="ECO:0000256" key="3">
    <source>
        <dbReference type="ARBA" id="ARBA00008746"/>
    </source>
</evidence>
<comment type="function">
    <text evidence="1">Mediates magnesium influx to the cytosol.</text>
</comment>
<sequence>MATDTGPAHNERVTRAIDSQDVDAPWSRPVGELAAALGSGPAGLTAQAAADALPATRARAASGHQRTAWWRLLLTQFTSPIIIILIIATLLSGVLGDWLDAVIILTIVVLSGLLDFAQERGAAVTMDGLLGAVRPTATVLRDGQRVEVPFDEVVPGDLIAVSGGDIAPADAIVLTADDLEMDQASLTGETFPAPKTPGEVPAAAPLGDRTNLLCNGTHVASGSGTALVVATGRDTEFGRVQASLHARARTTGFERGMTRFGLLLARLMVVLVIAIFIVNLVLHRPLVDSALFSLSLAVGLTPQLLPAIVGISLSRGARAIAKHRVIVKRLNSIEDFGAMTVLCTDKTGTMTQGSIHLDEALAVDGSPRPDLLRIAGWNATLQRGLRNPLDDAIAEAVASAQVDLGGARAVDEVPYDFNRKRLSILVDGPDGRVLVTKGAVDPVLGVCAQVRDPDGGTRPMASARTGVETVVESLGARGMRILAVATKPMPAVSSCSVHDESNLVLQGLLAFADPVKPDAADTIEEFAKAGVAVRMITGDAHPVAAYIAGELGLDPAAILTGPQIDKLDDAALGSAVGGVQVFCETTPRHKERVITALTGTGATVGYMGDGINDAPALRAADLGISVKGAADVAAEAASFVMLENDLPSLLEAMRQGRRTFANTMKYIYMTTSANFGNMVSMAVAAVVLPFLPLLASQILMINLLTDLPATAIATDQVDRERLAQPQRWNLRVLVRFMLVFGVVSSVFDIVTFVVLRRGFHAGETEFQSAWFVASVLTEIAVIFVLRTRHPFWRSRPSSPLLGMAVVSAIIAVAMPFSPVGPFLHLEPLPGRLVGLLLVIVVGYVVTTEVTKAFFWPRSATPAMVRRPAVRQRPARSRSRTGRRRGRGTPSP</sequence>
<dbReference type="PRINTS" id="PR01836">
    <property type="entry name" value="MGATPASE"/>
</dbReference>
<dbReference type="SMART" id="SM00831">
    <property type="entry name" value="Cation_ATPase_N"/>
    <property type="match status" value="1"/>
</dbReference>
<evidence type="ECO:0000256" key="10">
    <source>
        <dbReference type="ARBA" id="ARBA00022741"/>
    </source>
</evidence>
<evidence type="ECO:0000256" key="9">
    <source>
        <dbReference type="ARBA" id="ARBA00022692"/>
    </source>
</evidence>
<evidence type="ECO:0000256" key="12">
    <source>
        <dbReference type="ARBA" id="ARBA00022842"/>
    </source>
</evidence>
<feature type="domain" description="Cation-transporting P-type ATPase N-terminal" evidence="21">
    <location>
        <begin position="24"/>
        <end position="97"/>
    </location>
</feature>
<comment type="catalytic activity">
    <reaction evidence="17">
        <text>Mg(2+)(out) + ATP + H2O = Mg(2+)(in) + ADP + phosphate + H(+)</text>
        <dbReference type="Rhea" id="RHEA:10260"/>
        <dbReference type="ChEBI" id="CHEBI:15377"/>
        <dbReference type="ChEBI" id="CHEBI:15378"/>
        <dbReference type="ChEBI" id="CHEBI:18420"/>
        <dbReference type="ChEBI" id="CHEBI:30616"/>
        <dbReference type="ChEBI" id="CHEBI:43474"/>
        <dbReference type="ChEBI" id="CHEBI:456216"/>
        <dbReference type="EC" id="7.2.2.14"/>
    </reaction>
</comment>
<dbReference type="SUPFAM" id="SSF81653">
    <property type="entry name" value="Calcium ATPase, transduction domain A"/>
    <property type="match status" value="1"/>
</dbReference>
<feature type="transmembrane region" description="Helical" evidence="20">
    <location>
        <begin position="767"/>
        <end position="785"/>
    </location>
</feature>
<evidence type="ECO:0000256" key="11">
    <source>
        <dbReference type="ARBA" id="ARBA00022840"/>
    </source>
</evidence>
<feature type="transmembrane region" description="Helical" evidence="20">
    <location>
        <begin position="797"/>
        <end position="816"/>
    </location>
</feature>
<keyword evidence="13" id="KW-1278">Translocase</keyword>
<evidence type="ECO:0000313" key="22">
    <source>
        <dbReference type="EMBL" id="GAA3028643.1"/>
    </source>
</evidence>
<evidence type="ECO:0000256" key="14">
    <source>
        <dbReference type="ARBA" id="ARBA00022989"/>
    </source>
</evidence>
<dbReference type="Gene3D" id="3.40.1110.10">
    <property type="entry name" value="Calcium-transporting ATPase, cytoplasmic domain N"/>
    <property type="match status" value="1"/>
</dbReference>
<dbReference type="SUPFAM" id="SSF81665">
    <property type="entry name" value="Calcium ATPase, transmembrane domain M"/>
    <property type="match status" value="1"/>
</dbReference>
<keyword evidence="12" id="KW-0460">Magnesium</keyword>
<comment type="catalytic activity">
    <reaction evidence="18">
        <text>ATP + H2O = ADP + phosphate + H(+)</text>
        <dbReference type="Rhea" id="RHEA:13065"/>
        <dbReference type="ChEBI" id="CHEBI:15377"/>
        <dbReference type="ChEBI" id="CHEBI:15378"/>
        <dbReference type="ChEBI" id="CHEBI:30616"/>
        <dbReference type="ChEBI" id="CHEBI:43474"/>
        <dbReference type="ChEBI" id="CHEBI:456216"/>
    </reaction>
</comment>
<dbReference type="EC" id="7.2.2.14" evidence="4"/>
<dbReference type="Gene3D" id="3.40.50.1000">
    <property type="entry name" value="HAD superfamily/HAD-like"/>
    <property type="match status" value="1"/>
</dbReference>
<protein>
    <recommendedName>
        <fullName evidence="5">Magnesium-transporting ATPase, P-type 1</fullName>
        <ecNumber evidence="4">7.2.2.14</ecNumber>
    </recommendedName>
    <alternativeName>
        <fullName evidence="16">Mg(2+) transport ATPase, P-type 1</fullName>
    </alternativeName>
</protein>
<proteinExistence type="inferred from homology"/>
<dbReference type="SFLD" id="SFLDF00027">
    <property type="entry name" value="p-type_atpase"/>
    <property type="match status" value="1"/>
</dbReference>
<keyword evidence="9 20" id="KW-0812">Transmembrane</keyword>
<keyword evidence="6" id="KW-1003">Cell membrane</keyword>
<keyword evidence="15 20" id="KW-0472">Membrane</keyword>
<evidence type="ECO:0000256" key="1">
    <source>
        <dbReference type="ARBA" id="ARBA00003954"/>
    </source>
</evidence>
<reference evidence="23" key="1">
    <citation type="journal article" date="2019" name="Int. J. Syst. Evol. Microbiol.">
        <title>The Global Catalogue of Microorganisms (GCM) 10K type strain sequencing project: providing services to taxonomists for standard genome sequencing and annotation.</title>
        <authorList>
            <consortium name="The Broad Institute Genomics Platform"/>
            <consortium name="The Broad Institute Genome Sequencing Center for Infectious Disease"/>
            <person name="Wu L."/>
            <person name="Ma J."/>
        </authorList>
    </citation>
    <scope>NUCLEOTIDE SEQUENCE [LARGE SCALE GENOMIC DNA]</scope>
    <source>
        <strain evidence="23">JCM 14234</strain>
    </source>
</reference>
<evidence type="ECO:0000256" key="16">
    <source>
        <dbReference type="ARBA" id="ARBA00029806"/>
    </source>
</evidence>
<evidence type="ECO:0000256" key="2">
    <source>
        <dbReference type="ARBA" id="ARBA00004429"/>
    </source>
</evidence>
<keyword evidence="14 20" id="KW-1133">Transmembrane helix</keyword>
<comment type="subcellular location">
    <subcellularLocation>
        <location evidence="2">Cell inner membrane</location>
        <topology evidence="2">Multi-pass membrane protein</topology>
    </subcellularLocation>
</comment>
<evidence type="ECO:0000256" key="8">
    <source>
        <dbReference type="ARBA" id="ARBA00022553"/>
    </source>
</evidence>
<evidence type="ECO:0000256" key="6">
    <source>
        <dbReference type="ARBA" id="ARBA00022475"/>
    </source>
</evidence>
<dbReference type="Gene3D" id="2.70.150.10">
    <property type="entry name" value="Calcium-transporting ATPase, cytoplasmic transduction domain A"/>
    <property type="match status" value="1"/>
</dbReference>
<feature type="transmembrane region" description="Helical" evidence="20">
    <location>
        <begin position="294"/>
        <end position="314"/>
    </location>
</feature>
<keyword evidence="23" id="KW-1185">Reference proteome</keyword>